<dbReference type="PROSITE" id="PS50887">
    <property type="entry name" value="GGDEF"/>
    <property type="match status" value="1"/>
</dbReference>
<reference evidence="4" key="1">
    <citation type="submission" date="2018-06" db="EMBL/GenBank/DDBJ databases">
        <authorList>
            <person name="Zhirakovskaya E."/>
        </authorList>
    </citation>
    <scope>NUCLEOTIDE SEQUENCE</scope>
</reference>
<dbReference type="InterPro" id="IPR000160">
    <property type="entry name" value="GGDEF_dom"/>
</dbReference>
<dbReference type="NCBIfam" id="TIGR00254">
    <property type="entry name" value="GGDEF"/>
    <property type="match status" value="1"/>
</dbReference>
<evidence type="ECO:0000259" key="3">
    <source>
        <dbReference type="PROSITE" id="PS50887"/>
    </source>
</evidence>
<feature type="domain" description="EAL" evidence="2">
    <location>
        <begin position="316"/>
        <end position="563"/>
    </location>
</feature>
<dbReference type="SMART" id="SM00267">
    <property type="entry name" value="GGDEF"/>
    <property type="match status" value="1"/>
</dbReference>
<dbReference type="Gene3D" id="3.30.70.270">
    <property type="match status" value="1"/>
</dbReference>
<dbReference type="SUPFAM" id="SSF55073">
    <property type="entry name" value="Nucleotide cyclase"/>
    <property type="match status" value="1"/>
</dbReference>
<dbReference type="CDD" id="cd01949">
    <property type="entry name" value="GGDEF"/>
    <property type="match status" value="1"/>
</dbReference>
<name>A0A3B0XFZ2_9ZZZZ</name>
<feature type="domain" description="GGDEF" evidence="3">
    <location>
        <begin position="172"/>
        <end position="305"/>
    </location>
</feature>
<dbReference type="Gene3D" id="3.40.50.2300">
    <property type="match status" value="1"/>
</dbReference>
<dbReference type="Pfam" id="PF00990">
    <property type="entry name" value="GGDEF"/>
    <property type="match status" value="1"/>
</dbReference>
<proteinExistence type="predicted"/>
<dbReference type="CDD" id="cd01948">
    <property type="entry name" value="EAL"/>
    <property type="match status" value="1"/>
</dbReference>
<dbReference type="InterPro" id="IPR043128">
    <property type="entry name" value="Rev_trsase/Diguanyl_cyclase"/>
</dbReference>
<dbReference type="InterPro" id="IPR001633">
    <property type="entry name" value="EAL_dom"/>
</dbReference>
<accession>A0A3B0XFZ2</accession>
<dbReference type="CDD" id="cd00156">
    <property type="entry name" value="REC"/>
    <property type="match status" value="1"/>
</dbReference>
<dbReference type="PANTHER" id="PTHR33121:SF23">
    <property type="entry name" value="CYCLIC DI-GMP PHOSPHODIESTERASE PDEB"/>
    <property type="match status" value="1"/>
</dbReference>
<gene>
    <name evidence="4" type="ORF">MNBD_GAMMA09-3900</name>
</gene>
<dbReference type="Pfam" id="PF00072">
    <property type="entry name" value="Response_reg"/>
    <property type="match status" value="1"/>
</dbReference>
<dbReference type="InterPro" id="IPR035919">
    <property type="entry name" value="EAL_sf"/>
</dbReference>
<dbReference type="Gene3D" id="3.20.20.450">
    <property type="entry name" value="EAL domain"/>
    <property type="match status" value="1"/>
</dbReference>
<organism evidence="4">
    <name type="scientific">hydrothermal vent metagenome</name>
    <dbReference type="NCBI Taxonomy" id="652676"/>
    <lineage>
        <taxon>unclassified sequences</taxon>
        <taxon>metagenomes</taxon>
        <taxon>ecological metagenomes</taxon>
    </lineage>
</organism>
<dbReference type="InterPro" id="IPR001789">
    <property type="entry name" value="Sig_transdc_resp-reg_receiver"/>
</dbReference>
<dbReference type="GO" id="GO:0000160">
    <property type="term" value="P:phosphorelay signal transduction system"/>
    <property type="evidence" value="ECO:0007669"/>
    <property type="project" value="InterPro"/>
</dbReference>
<dbReference type="InterPro" id="IPR011006">
    <property type="entry name" value="CheY-like_superfamily"/>
</dbReference>
<dbReference type="PANTHER" id="PTHR33121">
    <property type="entry name" value="CYCLIC DI-GMP PHOSPHODIESTERASE PDEF"/>
    <property type="match status" value="1"/>
</dbReference>
<evidence type="ECO:0000259" key="2">
    <source>
        <dbReference type="PROSITE" id="PS50883"/>
    </source>
</evidence>
<dbReference type="InterPro" id="IPR050706">
    <property type="entry name" value="Cyclic-di-GMP_PDE-like"/>
</dbReference>
<evidence type="ECO:0000259" key="1">
    <source>
        <dbReference type="PROSITE" id="PS50110"/>
    </source>
</evidence>
<dbReference type="SUPFAM" id="SSF141868">
    <property type="entry name" value="EAL domain-like"/>
    <property type="match status" value="1"/>
</dbReference>
<dbReference type="AlphaFoldDB" id="A0A3B0XFZ2"/>
<dbReference type="GO" id="GO:0071111">
    <property type="term" value="F:cyclic-guanylate-specific phosphodiesterase activity"/>
    <property type="evidence" value="ECO:0007669"/>
    <property type="project" value="InterPro"/>
</dbReference>
<dbReference type="PROSITE" id="PS50110">
    <property type="entry name" value="RESPONSE_REGULATORY"/>
    <property type="match status" value="1"/>
</dbReference>
<dbReference type="SMART" id="SM00052">
    <property type="entry name" value="EAL"/>
    <property type="match status" value="1"/>
</dbReference>
<feature type="domain" description="Response regulatory" evidence="1">
    <location>
        <begin position="7"/>
        <end position="123"/>
    </location>
</feature>
<dbReference type="EMBL" id="UOFI01000083">
    <property type="protein sequence ID" value="VAW66581.1"/>
    <property type="molecule type" value="Genomic_DNA"/>
</dbReference>
<dbReference type="InterPro" id="IPR029787">
    <property type="entry name" value="Nucleotide_cyclase"/>
</dbReference>
<evidence type="ECO:0000313" key="4">
    <source>
        <dbReference type="EMBL" id="VAW66581.1"/>
    </source>
</evidence>
<dbReference type="Pfam" id="PF00563">
    <property type="entry name" value="EAL"/>
    <property type="match status" value="1"/>
</dbReference>
<protein>
    <submittedName>
        <fullName evidence="4">Diguanylate cyclase/phosphodiesterase (GGDEF &amp; EAL domains) with PAS/PAC sensor(S)</fullName>
    </submittedName>
</protein>
<dbReference type="PROSITE" id="PS50883">
    <property type="entry name" value="EAL"/>
    <property type="match status" value="1"/>
</dbReference>
<dbReference type="SUPFAM" id="SSF52172">
    <property type="entry name" value="CheY-like"/>
    <property type="match status" value="1"/>
</dbReference>
<dbReference type="SMART" id="SM00448">
    <property type="entry name" value="REC"/>
    <property type="match status" value="1"/>
</dbReference>
<dbReference type="FunFam" id="3.30.70.270:FF:000001">
    <property type="entry name" value="Diguanylate cyclase domain protein"/>
    <property type="match status" value="1"/>
</dbReference>
<sequence length="563" mass="63357">MSDELLNILIVEDSEDDALLLLRELKQGGFTTYHKRVDTAEDLQDCLDEQHWDIVITDHNMPNFDSTSAIKLVKKAGEDIPVIIVSGSIGEDVAVNAMRTGANDYILKGNYSRLIPAIDRELREAGSRKARRDAEKAIQHMAFHDSLTGLLNRAEFEQRLEKLHQSSKEQDLTHALIYLDLDQFKIVNDTSGHAAGDELLRQISSMLEKKIRQNDVIARLGGDEFGILLENCSLKKAELIAQHLCDAIHEYRFAWKNRAFTVGASIGLVVIDASSTDVNSLLSSADMACYAAKDKGRNHIQIYQETDDEFEKRRGEMNWAGRIDNALENKLFCLFQQPIVPLQETTNKQHYELLVRMRDEDGRIIAPAAFIPAAERFQRMQNIDHWVIETAFKYLSQKNPLNEHYISINLSGQSLGDESLFDYVNKKIKESSTNPRNICFEITETAAIANFNIAIEFIQKIKALGCTFALDDFGSGLSSFSYLKSLPVDYLKIDGAFIQNITTDPMDKAIVEAINSVAHKAGMKTIAEYVHSKEIKQCLIEMGVDYAQGYEIGIPKAIIFNAP</sequence>